<dbReference type="EMBL" id="LIXZ01000015">
    <property type="protein sequence ID" value="KPL58472.1"/>
    <property type="molecule type" value="Genomic_DNA"/>
</dbReference>
<evidence type="ECO:0000256" key="1">
    <source>
        <dbReference type="SAM" id="Phobius"/>
    </source>
</evidence>
<sequence length="62" mass="7318">MAEPKNKNQKRIQETYRKQMREKSSNSNWAWFLVFCVIPVLILLVTSALFDLGVQLPEFFGR</sequence>
<keyword evidence="1" id="KW-1133">Transmembrane helix</keyword>
<dbReference type="AlphaFoldDB" id="A0A0P6VZQ7"/>
<comment type="caution">
    <text evidence="2">The sequence shown here is derived from an EMBL/GenBank/DDBJ whole genome shotgun (WGS) entry which is preliminary data.</text>
</comment>
<dbReference type="OrthoDB" id="2942347at2"/>
<proteinExistence type="predicted"/>
<keyword evidence="1" id="KW-0472">Membrane</keyword>
<dbReference type="Proteomes" id="UP000050398">
    <property type="component" value="Unassembled WGS sequence"/>
</dbReference>
<gene>
    <name evidence="2" type="ORF">AM506_16590</name>
</gene>
<dbReference type="RefSeq" id="WP_060673593.1">
    <property type="nucleotide sequence ID" value="NZ_JBCNGU010000020.1"/>
</dbReference>
<keyword evidence="1" id="KW-0812">Transmembrane</keyword>
<evidence type="ECO:0000313" key="3">
    <source>
        <dbReference type="Proteomes" id="UP000050398"/>
    </source>
</evidence>
<name>A0A0P6VZQ7_9BACI</name>
<protein>
    <submittedName>
        <fullName evidence="2">Uncharacterized protein</fullName>
    </submittedName>
</protein>
<feature type="transmembrane region" description="Helical" evidence="1">
    <location>
        <begin position="29"/>
        <end position="50"/>
    </location>
</feature>
<organism evidence="2 3">
    <name type="scientific">Rossellomorea vietnamensis</name>
    <dbReference type="NCBI Taxonomy" id="218284"/>
    <lineage>
        <taxon>Bacteria</taxon>
        <taxon>Bacillati</taxon>
        <taxon>Bacillota</taxon>
        <taxon>Bacilli</taxon>
        <taxon>Bacillales</taxon>
        <taxon>Bacillaceae</taxon>
        <taxon>Rossellomorea</taxon>
    </lineage>
</organism>
<reference evidence="2 3" key="1">
    <citation type="submission" date="2015-08" db="EMBL/GenBank/DDBJ databases">
        <title>Draft Genome Sequence of Bacillus vietnamensis UCD-SED5.</title>
        <authorList>
            <person name="Lee R.D."/>
            <person name="Jospin G."/>
            <person name="Lang J.M."/>
            <person name="Coil D.A."/>
            <person name="Eisen J.A."/>
        </authorList>
    </citation>
    <scope>NUCLEOTIDE SEQUENCE [LARGE SCALE GENOMIC DNA]</scope>
    <source>
        <strain evidence="2 3">UCD-SED5</strain>
    </source>
</reference>
<evidence type="ECO:0000313" key="2">
    <source>
        <dbReference type="EMBL" id="KPL58472.1"/>
    </source>
</evidence>
<accession>A0A0P6VZQ7</accession>
<dbReference type="PATRIC" id="fig|218284.4.peg.1523"/>